<name>A0A8T2DRA8_ARASU</name>
<dbReference type="GO" id="GO:0005737">
    <property type="term" value="C:cytoplasm"/>
    <property type="evidence" value="ECO:0007669"/>
    <property type="project" value="TreeGrafter"/>
</dbReference>
<keyword evidence="12" id="KW-1185">Reference proteome</keyword>
<dbReference type="GO" id="GO:0008440">
    <property type="term" value="F:inositol-1,4,5-trisphosphate 3-kinase activity"/>
    <property type="evidence" value="ECO:0007669"/>
    <property type="project" value="TreeGrafter"/>
</dbReference>
<dbReference type="AlphaFoldDB" id="A0A8T2DRA8"/>
<dbReference type="PANTHER" id="PTHR12400">
    <property type="entry name" value="INOSITOL POLYPHOSPHATE KINASE"/>
    <property type="match status" value="1"/>
</dbReference>
<dbReference type="Pfam" id="PF03770">
    <property type="entry name" value="IPK"/>
    <property type="match status" value="1"/>
</dbReference>
<proteinExistence type="inferred from homology"/>
<comment type="function">
    <text evidence="10">Inositol phosphate kinase with a broad substrate specificity.</text>
</comment>
<sequence length="318" mass="35643">MNSRNSDRRDCIYSCTKKMLKVPEHQVAGHIASDGKLGPLVDDQGRFFKPLQGDSRGEHEAKFYESFTSNKKVPDHIHRYFPVYHGTQLVEASDGSGKLPHLVLDDVVSGYANPSVMDVKIGSRTWYPDVSEEYFKKCIKKDRQTTTVSLGFRVSGFKIFDHQESSFWRAEKKLVLGYNADGARLALRKFVSSNSPADSNLTPNCAFASEVYGGCNGILAQLLELKDWFETQTLYHFNSCSILMIYENESILMKGGDDAPAPRAQVKLVDFAHVLDGNGVIDHNFLGGLCSFIKFIKDILQSVEKHDETDTSLLENGR</sequence>
<comment type="similarity">
    <text evidence="2 10">Belongs to the inositol phosphokinase (IPK) family.</text>
</comment>
<keyword evidence="5 10" id="KW-0418">Kinase</keyword>
<dbReference type="Proteomes" id="UP000694251">
    <property type="component" value="Chromosome 5"/>
</dbReference>
<evidence type="ECO:0000256" key="6">
    <source>
        <dbReference type="ARBA" id="ARBA00022840"/>
    </source>
</evidence>
<comment type="caution">
    <text evidence="11">The sequence shown here is derived from an EMBL/GenBank/DDBJ whole genome shotgun (WGS) entry which is preliminary data.</text>
</comment>
<dbReference type="InterPro" id="IPR005522">
    <property type="entry name" value="IPK"/>
</dbReference>
<keyword evidence="6 10" id="KW-0067">ATP-binding</keyword>
<evidence type="ECO:0000256" key="7">
    <source>
        <dbReference type="ARBA" id="ARBA00023242"/>
    </source>
</evidence>
<evidence type="ECO:0000256" key="5">
    <source>
        <dbReference type="ARBA" id="ARBA00022777"/>
    </source>
</evidence>
<dbReference type="EC" id="2.7.1.151" evidence="10"/>
<accession>A0A8T2DRA8</accession>
<dbReference type="EC" id="2.7.1.140" evidence="10"/>
<dbReference type="GO" id="GO:0010183">
    <property type="term" value="P:pollen tube guidance"/>
    <property type="evidence" value="ECO:0007669"/>
    <property type="project" value="UniProtKB-ARBA"/>
</dbReference>
<organism evidence="11 12">
    <name type="scientific">Arabidopsis suecica</name>
    <name type="common">Swedish thale-cress</name>
    <name type="synonym">Cardaminopsis suecica</name>
    <dbReference type="NCBI Taxonomy" id="45249"/>
    <lineage>
        <taxon>Eukaryota</taxon>
        <taxon>Viridiplantae</taxon>
        <taxon>Streptophyta</taxon>
        <taxon>Embryophyta</taxon>
        <taxon>Tracheophyta</taxon>
        <taxon>Spermatophyta</taxon>
        <taxon>Magnoliopsida</taxon>
        <taxon>eudicotyledons</taxon>
        <taxon>Gunneridae</taxon>
        <taxon>Pentapetalae</taxon>
        <taxon>rosids</taxon>
        <taxon>malvids</taxon>
        <taxon>Brassicales</taxon>
        <taxon>Brassicaceae</taxon>
        <taxon>Camelineae</taxon>
        <taxon>Arabidopsis</taxon>
    </lineage>
</organism>
<evidence type="ECO:0000313" key="12">
    <source>
        <dbReference type="Proteomes" id="UP000694251"/>
    </source>
</evidence>
<reference evidence="11 12" key="1">
    <citation type="submission" date="2020-12" db="EMBL/GenBank/DDBJ databases">
        <title>Concerted genomic and epigenomic changes stabilize Arabidopsis allopolyploids.</title>
        <authorList>
            <person name="Chen Z."/>
        </authorList>
    </citation>
    <scope>NUCLEOTIDE SEQUENCE [LARGE SCALE GENOMIC DNA]</scope>
    <source>
        <strain evidence="11">As9502</strain>
        <tissue evidence="11">Leaf</tissue>
    </source>
</reference>
<keyword evidence="4 10" id="KW-0547">Nucleotide-binding</keyword>
<gene>
    <name evidence="11" type="ORF">ISN44_As05g057110</name>
</gene>
<dbReference type="GO" id="GO:0000824">
    <property type="term" value="F:inositol-1,4,5,6-tetrakisphosphate 3-kinase activity"/>
    <property type="evidence" value="ECO:0007669"/>
    <property type="project" value="UniProtKB-ARBA"/>
</dbReference>
<dbReference type="OrthoDB" id="5958943at2759"/>
<evidence type="ECO:0000256" key="10">
    <source>
        <dbReference type="RuleBase" id="RU363090"/>
    </source>
</evidence>
<keyword evidence="3 10" id="KW-0808">Transferase</keyword>
<dbReference type="GO" id="GO:0032958">
    <property type="term" value="P:inositol phosphate biosynthetic process"/>
    <property type="evidence" value="ECO:0007669"/>
    <property type="project" value="InterPro"/>
</dbReference>
<comment type="catalytic activity">
    <reaction evidence="8 10">
        <text>1D-myo-inositol 1,4,5-trisphosphate + 2 ATP = 1D-myo-inositol 1,3,4,5,6-pentakisphosphate + 2 ADP + 2 H(+)</text>
        <dbReference type="Rhea" id="RHEA:32359"/>
        <dbReference type="ChEBI" id="CHEBI:15378"/>
        <dbReference type="ChEBI" id="CHEBI:30616"/>
        <dbReference type="ChEBI" id="CHEBI:57733"/>
        <dbReference type="ChEBI" id="CHEBI:203600"/>
        <dbReference type="ChEBI" id="CHEBI:456216"/>
        <dbReference type="EC" id="2.7.1.151"/>
    </reaction>
</comment>
<evidence type="ECO:0000256" key="4">
    <source>
        <dbReference type="ARBA" id="ARBA00022741"/>
    </source>
</evidence>
<comment type="subcellular location">
    <subcellularLocation>
        <location evidence="1">Nucleus</location>
    </subcellularLocation>
</comment>
<keyword evidence="7" id="KW-0539">Nucleus</keyword>
<dbReference type="GO" id="GO:0009793">
    <property type="term" value="P:embryo development ending in seed dormancy"/>
    <property type="evidence" value="ECO:0007669"/>
    <property type="project" value="UniProtKB-ARBA"/>
</dbReference>
<evidence type="ECO:0000256" key="8">
    <source>
        <dbReference type="ARBA" id="ARBA00036164"/>
    </source>
</evidence>
<dbReference type="EMBL" id="JAEFBJ010000005">
    <property type="protein sequence ID" value="KAG7613839.1"/>
    <property type="molecule type" value="Genomic_DNA"/>
</dbReference>
<protein>
    <recommendedName>
        <fullName evidence="10">Inositol polyphosphate multikinase</fullName>
        <ecNumber evidence="10">2.7.1.140</ecNumber>
        <ecNumber evidence="10">2.7.1.151</ecNumber>
    </recommendedName>
</protein>
<dbReference type="FunFam" id="3.30.470.160:FF:000004">
    <property type="entry name" value="Inositol polyphosphate multikinase alpha"/>
    <property type="match status" value="1"/>
</dbReference>
<dbReference type="PANTHER" id="PTHR12400:SF51">
    <property type="entry name" value="INOSITOL POLYPHOSPHATE MULTIKINASE"/>
    <property type="match status" value="1"/>
</dbReference>
<dbReference type="GO" id="GO:0005524">
    <property type="term" value="F:ATP binding"/>
    <property type="evidence" value="ECO:0007669"/>
    <property type="project" value="UniProtKB-KW"/>
</dbReference>
<comment type="catalytic activity">
    <reaction evidence="9 10">
        <text>1D-myo-inositol 1,3,4,6-tetrakisphosphate + ATP = 1D-myo-inositol 1,3,4,5,6-pentakisphosphate + ADP + H(+)</text>
        <dbReference type="Rhea" id="RHEA:12717"/>
        <dbReference type="ChEBI" id="CHEBI:15378"/>
        <dbReference type="ChEBI" id="CHEBI:30616"/>
        <dbReference type="ChEBI" id="CHEBI:57660"/>
        <dbReference type="ChEBI" id="CHEBI:57733"/>
        <dbReference type="ChEBI" id="CHEBI:456216"/>
        <dbReference type="EC" id="2.7.1.140"/>
    </reaction>
</comment>
<dbReference type="GO" id="GO:0090406">
    <property type="term" value="C:pollen tube"/>
    <property type="evidence" value="ECO:0007669"/>
    <property type="project" value="UniProtKB-ARBA"/>
</dbReference>
<evidence type="ECO:0000256" key="3">
    <source>
        <dbReference type="ARBA" id="ARBA00022679"/>
    </source>
</evidence>
<dbReference type="GO" id="GO:0000823">
    <property type="term" value="F:inositol-1,4,5-trisphosphate 6-kinase activity"/>
    <property type="evidence" value="ECO:0007669"/>
    <property type="project" value="UniProtKB-ARBA"/>
</dbReference>
<evidence type="ECO:0000256" key="9">
    <source>
        <dbReference type="ARBA" id="ARBA00036525"/>
    </source>
</evidence>
<dbReference type="GO" id="GO:0102732">
    <property type="term" value="F:inositol-1,2,3,4,6-pentakisphosphate 5-kinase activity"/>
    <property type="evidence" value="ECO:0007669"/>
    <property type="project" value="UniProtKB-ARBA"/>
</dbReference>
<dbReference type="GO" id="GO:0009555">
    <property type="term" value="P:pollen development"/>
    <property type="evidence" value="ECO:0007669"/>
    <property type="project" value="UniProtKB-ARBA"/>
</dbReference>
<evidence type="ECO:0000256" key="1">
    <source>
        <dbReference type="ARBA" id="ARBA00004123"/>
    </source>
</evidence>
<dbReference type="GO" id="GO:0005634">
    <property type="term" value="C:nucleus"/>
    <property type="evidence" value="ECO:0007669"/>
    <property type="project" value="UniProtKB-SubCell"/>
</dbReference>
<evidence type="ECO:0000256" key="2">
    <source>
        <dbReference type="ARBA" id="ARBA00007374"/>
    </source>
</evidence>
<evidence type="ECO:0000313" key="11">
    <source>
        <dbReference type="EMBL" id="KAG7613839.1"/>
    </source>
</evidence>